<evidence type="ECO:0000259" key="10">
    <source>
        <dbReference type="Pfam" id="PF04316"/>
    </source>
</evidence>
<evidence type="ECO:0000313" key="11">
    <source>
        <dbReference type="EMBL" id="MBO1250772.1"/>
    </source>
</evidence>
<feature type="compositionally biased region" description="Polar residues" evidence="9">
    <location>
        <begin position="24"/>
        <end position="45"/>
    </location>
</feature>
<comment type="similarity">
    <text evidence="1">Belongs to the FlgM family.</text>
</comment>
<dbReference type="AlphaFoldDB" id="A0A939KCL6"/>
<proteinExistence type="inferred from homology"/>
<sequence>MLASKLQQTTAQNAQQKQVGTAAESVQASGRTAQSGVPVTVSKSVRSLGEGSKTTSDVDTAKVQAMREAIANGTFKVNAGAIADKLLTDASMFLGAARA</sequence>
<keyword evidence="11" id="KW-0282">Flagellum</keyword>
<dbReference type="GO" id="GO:0045892">
    <property type="term" value="P:negative regulation of DNA-templated transcription"/>
    <property type="evidence" value="ECO:0007669"/>
    <property type="project" value="InterPro"/>
</dbReference>
<keyword evidence="12" id="KW-1185">Reference proteome</keyword>
<evidence type="ECO:0000256" key="5">
    <source>
        <dbReference type="ARBA" id="ARBA00023015"/>
    </source>
</evidence>
<evidence type="ECO:0000313" key="12">
    <source>
        <dbReference type="Proteomes" id="UP000664731"/>
    </source>
</evidence>
<dbReference type="NCBIfam" id="TIGR03824">
    <property type="entry name" value="FlgM_jcvi"/>
    <property type="match status" value="1"/>
</dbReference>
<feature type="region of interest" description="Disordered" evidence="9">
    <location>
        <begin position="1"/>
        <end position="59"/>
    </location>
</feature>
<evidence type="ECO:0000256" key="8">
    <source>
        <dbReference type="ARBA" id="ARBA00030117"/>
    </source>
</evidence>
<keyword evidence="4" id="KW-1005">Bacterial flagellum biogenesis</keyword>
<dbReference type="SUPFAM" id="SSF101498">
    <property type="entry name" value="Anti-sigma factor FlgM"/>
    <property type="match status" value="1"/>
</dbReference>
<feature type="domain" description="Anti-sigma-28 factor FlgM C-terminal" evidence="10">
    <location>
        <begin position="40"/>
        <end position="87"/>
    </location>
</feature>
<dbReference type="InterPro" id="IPR031316">
    <property type="entry name" value="FlgM_C"/>
</dbReference>
<evidence type="ECO:0000256" key="2">
    <source>
        <dbReference type="ARBA" id="ARBA00017823"/>
    </source>
</evidence>
<dbReference type="InterPro" id="IPR007412">
    <property type="entry name" value="FlgM"/>
</dbReference>
<keyword evidence="11" id="KW-0969">Cilium</keyword>
<organism evidence="11 12">
    <name type="scientific">Comamonas denitrificans</name>
    <dbReference type="NCBI Taxonomy" id="117506"/>
    <lineage>
        <taxon>Bacteria</taxon>
        <taxon>Pseudomonadati</taxon>
        <taxon>Pseudomonadota</taxon>
        <taxon>Betaproteobacteria</taxon>
        <taxon>Burkholderiales</taxon>
        <taxon>Comamonadaceae</taxon>
        <taxon>Comamonas</taxon>
    </lineage>
</organism>
<dbReference type="EMBL" id="JAFNME010000044">
    <property type="protein sequence ID" value="MBO1250772.1"/>
    <property type="molecule type" value="Genomic_DNA"/>
</dbReference>
<keyword evidence="11" id="KW-0966">Cell projection</keyword>
<feature type="compositionally biased region" description="Low complexity" evidence="9">
    <location>
        <begin position="7"/>
        <end position="18"/>
    </location>
</feature>
<keyword evidence="5" id="KW-0805">Transcription regulation</keyword>
<reference evidence="11" key="1">
    <citation type="submission" date="2021-03" db="EMBL/GenBank/DDBJ databases">
        <title>Comamonas denitrificans.</title>
        <authorList>
            <person name="Finster K."/>
        </authorList>
    </citation>
    <scope>NUCLEOTIDE SEQUENCE</scope>
    <source>
        <strain evidence="11">MM2021_4</strain>
    </source>
</reference>
<evidence type="ECO:0000256" key="6">
    <source>
        <dbReference type="ARBA" id="ARBA00023163"/>
    </source>
</evidence>
<protein>
    <recommendedName>
        <fullName evidence="2">Negative regulator of flagellin synthesis</fullName>
    </recommendedName>
    <alternativeName>
        <fullName evidence="8">Anti-sigma-28 factor</fullName>
    </alternativeName>
</protein>
<evidence type="ECO:0000256" key="4">
    <source>
        <dbReference type="ARBA" id="ARBA00022795"/>
    </source>
</evidence>
<comment type="caution">
    <text evidence="11">The sequence shown here is derived from an EMBL/GenBank/DDBJ whole genome shotgun (WGS) entry which is preliminary data.</text>
</comment>
<evidence type="ECO:0000256" key="7">
    <source>
        <dbReference type="ARBA" id="ARBA00024739"/>
    </source>
</evidence>
<dbReference type="GO" id="GO:0044781">
    <property type="term" value="P:bacterial-type flagellum organization"/>
    <property type="evidence" value="ECO:0007669"/>
    <property type="project" value="UniProtKB-KW"/>
</dbReference>
<comment type="function">
    <text evidence="7">Responsible for the coupling of flagellin expression to flagellar assembly by preventing expression of the flagellin genes when a component of the middle class of proteins is defective. It negatively regulates flagellar genes by inhibiting the activity of FliA by directly binding to FliA.</text>
</comment>
<gene>
    <name evidence="11" type="primary">flgM</name>
    <name evidence="11" type="ORF">J1777_13210</name>
</gene>
<evidence type="ECO:0000256" key="9">
    <source>
        <dbReference type="SAM" id="MobiDB-lite"/>
    </source>
</evidence>
<keyword evidence="3" id="KW-0678">Repressor</keyword>
<accession>A0A939KCL6</accession>
<dbReference type="InterPro" id="IPR035890">
    <property type="entry name" value="Anti-sigma-28_factor_FlgM_sf"/>
</dbReference>
<dbReference type="Proteomes" id="UP000664731">
    <property type="component" value="Unassembled WGS sequence"/>
</dbReference>
<evidence type="ECO:0000256" key="1">
    <source>
        <dbReference type="ARBA" id="ARBA00005322"/>
    </source>
</evidence>
<dbReference type="Pfam" id="PF04316">
    <property type="entry name" value="FlgM"/>
    <property type="match status" value="1"/>
</dbReference>
<name>A0A939KCL6_9BURK</name>
<keyword evidence="6" id="KW-0804">Transcription</keyword>
<evidence type="ECO:0000256" key="3">
    <source>
        <dbReference type="ARBA" id="ARBA00022491"/>
    </source>
</evidence>